<evidence type="ECO:0000256" key="8">
    <source>
        <dbReference type="ARBA" id="ARBA00023315"/>
    </source>
</evidence>
<dbReference type="EMBL" id="PYFQ01000001">
    <property type="protein sequence ID" value="PSK41435.1"/>
    <property type="molecule type" value="Genomic_DNA"/>
</dbReference>
<dbReference type="OrthoDB" id="331948at2759"/>
<dbReference type="PROSITE" id="PS50216">
    <property type="entry name" value="DHHC"/>
    <property type="match status" value="1"/>
</dbReference>
<dbReference type="EC" id="2.3.1.225" evidence="11"/>
<evidence type="ECO:0000256" key="9">
    <source>
        <dbReference type="ARBA" id="ARBA00038298"/>
    </source>
</evidence>
<dbReference type="GeneID" id="36564509"/>
<dbReference type="PANTHER" id="PTHR22883">
    <property type="entry name" value="ZINC FINGER DHHC DOMAIN CONTAINING PROTEIN"/>
    <property type="match status" value="1"/>
</dbReference>
<comment type="catalytic activity">
    <reaction evidence="10 11">
        <text>L-cysteinyl-[protein] + hexadecanoyl-CoA = S-hexadecanoyl-L-cysteinyl-[protein] + CoA</text>
        <dbReference type="Rhea" id="RHEA:36683"/>
        <dbReference type="Rhea" id="RHEA-COMP:10131"/>
        <dbReference type="Rhea" id="RHEA-COMP:11032"/>
        <dbReference type="ChEBI" id="CHEBI:29950"/>
        <dbReference type="ChEBI" id="CHEBI:57287"/>
        <dbReference type="ChEBI" id="CHEBI:57379"/>
        <dbReference type="ChEBI" id="CHEBI:74151"/>
        <dbReference type="EC" id="2.3.1.225"/>
    </reaction>
</comment>
<proteinExistence type="inferred from homology"/>
<evidence type="ECO:0000313" key="14">
    <source>
        <dbReference type="Proteomes" id="UP000241107"/>
    </source>
</evidence>
<keyword evidence="5 11" id="KW-0472">Membrane</keyword>
<keyword evidence="8 11" id="KW-0012">Acyltransferase</keyword>
<keyword evidence="4 11" id="KW-1133">Transmembrane helix</keyword>
<comment type="subcellular location">
    <subcellularLocation>
        <location evidence="1">Membrane</location>
        <topology evidence="1">Multi-pass membrane protein</topology>
    </subcellularLocation>
</comment>
<keyword evidence="2 11" id="KW-0808">Transferase</keyword>
<evidence type="ECO:0000256" key="2">
    <source>
        <dbReference type="ARBA" id="ARBA00022679"/>
    </source>
</evidence>
<keyword evidence="6" id="KW-0564">Palmitate</keyword>
<name>A0A2P7YZP9_9ASCO</name>
<evidence type="ECO:0000256" key="5">
    <source>
        <dbReference type="ARBA" id="ARBA00023136"/>
    </source>
</evidence>
<dbReference type="AlphaFoldDB" id="A0A2P7YZP9"/>
<dbReference type="STRING" id="418784.A0A2P7YZP9"/>
<organism evidence="13 14">
    <name type="scientific">Candidozyma pseudohaemuli</name>
    <dbReference type="NCBI Taxonomy" id="418784"/>
    <lineage>
        <taxon>Eukaryota</taxon>
        <taxon>Fungi</taxon>
        <taxon>Dikarya</taxon>
        <taxon>Ascomycota</taxon>
        <taxon>Saccharomycotina</taxon>
        <taxon>Pichiomycetes</taxon>
        <taxon>Metschnikowiaceae</taxon>
        <taxon>Candidozyma</taxon>
    </lineage>
</organism>
<dbReference type="VEuPathDB" id="FungiDB:C7M61_001118"/>
<dbReference type="GO" id="GO:0005794">
    <property type="term" value="C:Golgi apparatus"/>
    <property type="evidence" value="ECO:0007669"/>
    <property type="project" value="TreeGrafter"/>
</dbReference>
<dbReference type="GO" id="GO:0016020">
    <property type="term" value="C:membrane"/>
    <property type="evidence" value="ECO:0007669"/>
    <property type="project" value="UniProtKB-SubCell"/>
</dbReference>
<dbReference type="InterPro" id="IPR001594">
    <property type="entry name" value="Palmitoyltrfase_DHHC"/>
</dbReference>
<dbReference type="Pfam" id="PF01529">
    <property type="entry name" value="DHHC"/>
    <property type="match status" value="1"/>
</dbReference>
<dbReference type="InterPro" id="IPR039859">
    <property type="entry name" value="PFA4/ZDH16/20/ERF2-like"/>
</dbReference>
<evidence type="ECO:0000256" key="7">
    <source>
        <dbReference type="ARBA" id="ARBA00023288"/>
    </source>
</evidence>
<accession>A0A2P7YZP9</accession>
<feature type="transmembrane region" description="Helical" evidence="11">
    <location>
        <begin position="148"/>
        <end position="172"/>
    </location>
</feature>
<evidence type="ECO:0000259" key="12">
    <source>
        <dbReference type="Pfam" id="PF01529"/>
    </source>
</evidence>
<keyword evidence="7" id="KW-0449">Lipoprotein</keyword>
<comment type="similarity">
    <text evidence="9">Belongs to the DHHC palmitoyltransferase family. PFA5 subfamily.</text>
</comment>
<evidence type="ECO:0000313" key="13">
    <source>
        <dbReference type="EMBL" id="PSK41435.1"/>
    </source>
</evidence>
<protein>
    <recommendedName>
        <fullName evidence="11">Palmitoyltransferase</fullName>
        <ecNumber evidence="11">2.3.1.225</ecNumber>
    </recommendedName>
</protein>
<feature type="transmembrane region" description="Helical" evidence="11">
    <location>
        <begin position="184"/>
        <end position="206"/>
    </location>
</feature>
<comment type="caution">
    <text evidence="13">The sequence shown here is derived from an EMBL/GenBank/DDBJ whole genome shotgun (WGS) entry which is preliminary data.</text>
</comment>
<evidence type="ECO:0000256" key="6">
    <source>
        <dbReference type="ARBA" id="ARBA00023139"/>
    </source>
</evidence>
<comment type="domain">
    <text evidence="11">The DHHC domain is required for palmitoyltransferase activity.</text>
</comment>
<dbReference type="GO" id="GO:0006612">
    <property type="term" value="P:protein targeting to membrane"/>
    <property type="evidence" value="ECO:0007669"/>
    <property type="project" value="TreeGrafter"/>
</dbReference>
<evidence type="ECO:0000256" key="4">
    <source>
        <dbReference type="ARBA" id="ARBA00022989"/>
    </source>
</evidence>
<keyword evidence="14" id="KW-1185">Reference proteome</keyword>
<dbReference type="Proteomes" id="UP000241107">
    <property type="component" value="Unassembled WGS sequence"/>
</dbReference>
<evidence type="ECO:0000256" key="11">
    <source>
        <dbReference type="RuleBase" id="RU079119"/>
    </source>
</evidence>
<evidence type="ECO:0000256" key="10">
    <source>
        <dbReference type="ARBA" id="ARBA00048048"/>
    </source>
</evidence>
<gene>
    <name evidence="13" type="ORF">C7M61_001118</name>
</gene>
<keyword evidence="3 11" id="KW-0812">Transmembrane</keyword>
<evidence type="ECO:0000256" key="1">
    <source>
        <dbReference type="ARBA" id="ARBA00004141"/>
    </source>
</evidence>
<evidence type="ECO:0000256" key="3">
    <source>
        <dbReference type="ARBA" id="ARBA00022692"/>
    </source>
</evidence>
<feature type="domain" description="Palmitoyltransferase DHHC" evidence="12">
    <location>
        <begin position="104"/>
        <end position="223"/>
    </location>
</feature>
<feature type="transmembrane region" description="Helical" evidence="11">
    <location>
        <begin position="46"/>
        <end position="68"/>
    </location>
</feature>
<dbReference type="GO" id="GO:0005783">
    <property type="term" value="C:endoplasmic reticulum"/>
    <property type="evidence" value="ECO:0007669"/>
    <property type="project" value="TreeGrafter"/>
</dbReference>
<dbReference type="GO" id="GO:0019706">
    <property type="term" value="F:protein-cysteine S-palmitoyltransferase activity"/>
    <property type="evidence" value="ECO:0007669"/>
    <property type="project" value="UniProtKB-EC"/>
</dbReference>
<dbReference type="PANTHER" id="PTHR22883:SF23">
    <property type="entry name" value="PALMITOYLTRANSFERASE ZDHHC6"/>
    <property type="match status" value="1"/>
</dbReference>
<feature type="transmembrane region" description="Helical" evidence="11">
    <location>
        <begin position="7"/>
        <end position="26"/>
    </location>
</feature>
<reference evidence="13 14" key="1">
    <citation type="submission" date="2018-03" db="EMBL/GenBank/DDBJ databases">
        <title>Candida pseudohaemulonii genome assembly and annotation.</title>
        <authorList>
            <person name="Munoz J.F."/>
            <person name="Gade L.G."/>
            <person name="Chow N.A."/>
            <person name="Litvintseva A.P."/>
            <person name="Loparev V.N."/>
            <person name="Cuomo C.A."/>
        </authorList>
    </citation>
    <scope>NUCLEOTIDE SEQUENCE [LARGE SCALE GENOMIC DNA]</scope>
    <source>
        <strain evidence="13 14">B12108</strain>
    </source>
</reference>
<sequence>MVQLPRYKSLIVPIVIVICLAYYNYASGYVVAYKEIYQHRSKAGAIVIWVFEGLLQIELFVTWLVILIRGPGRTPKIPLFDIYGTKDPELLAVPDIFICDENGYPYWCSVCHSVKPKRSFHIKGLDRCVPRFDHKCIWIGTSVGRDNLVLFIQFLLQFGSLFVIALVSAAVTARSAFDRDNQTIPHYVVIFVCSVLWLPMIFGLLLQQTAFAFTNRTTIDDIHMKQARKYNEWKKGDESSLPACLRNHYQREETGIRYVNYRTKNSRVVVPFAVLDHPYSEGFKRNITRIVYGESDESLFWSALFHLSVPMGPLLVKRQMPDIETYEAASEPFSKKFMNLIQDKISKGDCTTPLYIPKEVEPIESTQA</sequence>
<dbReference type="RefSeq" id="XP_024716134.1">
    <property type="nucleotide sequence ID" value="XM_024856535.1"/>
</dbReference>